<accession>A0ACB5T0C3</accession>
<evidence type="ECO:0000313" key="2">
    <source>
        <dbReference type="Proteomes" id="UP001165064"/>
    </source>
</evidence>
<organism evidence="1 2">
    <name type="scientific">Ambrosiozyma monospora</name>
    <name type="common">Yeast</name>
    <name type="synonym">Endomycopsis monosporus</name>
    <dbReference type="NCBI Taxonomy" id="43982"/>
    <lineage>
        <taxon>Eukaryota</taxon>
        <taxon>Fungi</taxon>
        <taxon>Dikarya</taxon>
        <taxon>Ascomycota</taxon>
        <taxon>Saccharomycotina</taxon>
        <taxon>Pichiomycetes</taxon>
        <taxon>Pichiales</taxon>
        <taxon>Pichiaceae</taxon>
        <taxon>Ambrosiozyma</taxon>
    </lineage>
</organism>
<protein>
    <submittedName>
        <fullName evidence="1">Unnamed protein product</fullName>
    </submittedName>
</protein>
<proteinExistence type="predicted"/>
<comment type="caution">
    <text evidence="1">The sequence shown here is derived from an EMBL/GenBank/DDBJ whole genome shotgun (WGS) entry which is preliminary data.</text>
</comment>
<sequence>MSKQNVHPNHSRQHLKPSTTTITTSKNTKTSTQHQRLDPQQQQQQQRVKPNNLNIPKRSSIELSPVKKPKVQLDSTMGKGAAAEHGHVKPRPSSSSMRHKRALRKNKERLVQMSKLIPDLNDDDDLDSRHRDNDDESIFNFFQDDLSPVKLSRKTEQSLTALSPSFQSKLPLPVNHNTSPLPQVPTSLTQDHLSRYKSTNSAALTMSPASISLTDLPARQQHIPSARSLGSPVPPKSHLHMDHKAITQPEINQTQEFPLGDNVPSEFEDSSDELNSQIGIPKKFLPLGPTSAGIDSRSQPPLNVLDTYSTNFASENDLMSPKVSSPGVGSISSQHADSVISDGEDIDASATILKVSNFIQRKKDDLLNSENGIVAEKDKEEIVETQLERNSPKIVEIDKPNALPAPKNEKLSQYSLQKLHANGTEVGHSSPGPTSTTKRVISKESDNLTERYQHASSLSQTNETRVRVKKLSTLQRVSTVKIEPRKEKRNIQNVTTKANGYHYTKPNGYVTNDVVAYDHQKSTDLTSTFDSFSHSRSKATSAPATAPVSVAAATATAATSSTLTQADNKEGSTERESRQLKAPQSSPLVGSEHVHSPQSSYGHPPRSRYLVEKELKRRHSVTDEWRPQSDTAHLKPLDPPRFKRRKTKPTSTVSGPQFIIAPINNVHQKQQQQLQPVERQSSLPQIFEPGHSYESEDVSLLTNGANALETFASSLEGTSTKPSR</sequence>
<gene>
    <name evidence="1" type="ORF">Amon02_000340700</name>
</gene>
<keyword evidence="2" id="KW-1185">Reference proteome</keyword>
<dbReference type="EMBL" id="BSXS01002164">
    <property type="protein sequence ID" value="GME78357.1"/>
    <property type="molecule type" value="Genomic_DNA"/>
</dbReference>
<reference evidence="1" key="1">
    <citation type="submission" date="2023-04" db="EMBL/GenBank/DDBJ databases">
        <title>Ambrosiozyma monospora NBRC 10751.</title>
        <authorList>
            <person name="Ichikawa N."/>
            <person name="Sato H."/>
            <person name="Tonouchi N."/>
        </authorList>
    </citation>
    <scope>NUCLEOTIDE SEQUENCE</scope>
    <source>
        <strain evidence="1">NBRC 10751</strain>
    </source>
</reference>
<evidence type="ECO:0000313" key="1">
    <source>
        <dbReference type="EMBL" id="GME78357.1"/>
    </source>
</evidence>
<name>A0ACB5T0C3_AMBMO</name>
<dbReference type="Proteomes" id="UP001165064">
    <property type="component" value="Unassembled WGS sequence"/>
</dbReference>